<reference evidence="3 4" key="1">
    <citation type="submission" date="2019-06" db="EMBL/GenBank/DDBJ databases">
        <title>Sequencing the genomes of 1000 actinobacteria strains.</title>
        <authorList>
            <person name="Klenk H.-P."/>
        </authorList>
    </citation>
    <scope>NUCLEOTIDE SEQUENCE [LARGE SCALE GENOMIC DNA]</scope>
    <source>
        <strain evidence="3 4">DSM 4813</strain>
    </source>
</reference>
<protein>
    <recommendedName>
        <fullName evidence="5">WD40 repeat protein</fullName>
    </recommendedName>
</protein>
<dbReference type="AlphaFoldDB" id="A0A542ZA53"/>
<name>A0A542ZA53_RARFA</name>
<dbReference type="SUPFAM" id="SSF69304">
    <property type="entry name" value="Tricorn protease N-terminal domain"/>
    <property type="match status" value="1"/>
</dbReference>
<evidence type="ECO:0000313" key="3">
    <source>
        <dbReference type="EMBL" id="TQL57203.1"/>
    </source>
</evidence>
<feature type="region of interest" description="Disordered" evidence="1">
    <location>
        <begin position="323"/>
        <end position="343"/>
    </location>
</feature>
<accession>A0A542ZA53</accession>
<dbReference type="RefSeq" id="WP_142122212.1">
    <property type="nucleotide sequence ID" value="NZ_BAAASV010000002.1"/>
</dbReference>
<evidence type="ECO:0000256" key="1">
    <source>
        <dbReference type="SAM" id="MobiDB-lite"/>
    </source>
</evidence>
<gene>
    <name evidence="3" type="ORF">FB461_2324</name>
</gene>
<comment type="caution">
    <text evidence="3">The sequence shown here is derived from an EMBL/GenBank/DDBJ whole genome shotgun (WGS) entry which is preliminary data.</text>
</comment>
<evidence type="ECO:0008006" key="5">
    <source>
        <dbReference type="Google" id="ProtNLM"/>
    </source>
</evidence>
<keyword evidence="2" id="KW-0732">Signal</keyword>
<dbReference type="OrthoDB" id="262125at2"/>
<evidence type="ECO:0000256" key="2">
    <source>
        <dbReference type="SAM" id="SignalP"/>
    </source>
</evidence>
<evidence type="ECO:0000313" key="4">
    <source>
        <dbReference type="Proteomes" id="UP000315389"/>
    </source>
</evidence>
<dbReference type="EMBL" id="VFOS01000005">
    <property type="protein sequence ID" value="TQL57203.1"/>
    <property type="molecule type" value="Genomic_DNA"/>
</dbReference>
<feature type="chain" id="PRO_5021707112" description="WD40 repeat protein" evidence="2">
    <location>
        <begin position="33"/>
        <end position="513"/>
    </location>
</feature>
<organism evidence="3 4">
    <name type="scientific">Rarobacter faecitabidus</name>
    <dbReference type="NCBI Taxonomy" id="13243"/>
    <lineage>
        <taxon>Bacteria</taxon>
        <taxon>Bacillati</taxon>
        <taxon>Actinomycetota</taxon>
        <taxon>Actinomycetes</taxon>
        <taxon>Micrococcales</taxon>
        <taxon>Rarobacteraceae</taxon>
        <taxon>Rarobacter</taxon>
    </lineage>
</organism>
<feature type="signal peptide" evidence="2">
    <location>
        <begin position="1"/>
        <end position="32"/>
    </location>
</feature>
<keyword evidence="4" id="KW-1185">Reference proteome</keyword>
<feature type="compositionally biased region" description="Low complexity" evidence="1">
    <location>
        <begin position="323"/>
        <end position="334"/>
    </location>
</feature>
<proteinExistence type="predicted"/>
<sequence>MNKFANRMIAGLASAALALGGAIAVGAPAATAATAPGTIVYIKNHDVWMAKGDGTGQVRVTTNGSITRYASPSMSDNGVITALRGRNIVRLKTDGTVLSSWDTGTLLPVADGGMQFTLHADASPDGSKVAYSQSSWKGMGYSVNVGSRFSASDRYTNGGPQLLFRSDPRWISNTRVLIRSYSTIYLHTVGQESAVEWFNDEQVYPGSGGLFDFPEEQWAPELSADGSRLVTMRGPTNYPQMVIYTVTGNAHTSIPAVPTEKCSFYADGDGADEFDRPTIAPNSKALAWQMSEGIYVKDDLNDCGTDDVRLVIPGASEPRWSKAPYKAPTAAPAPGSALKSTKAPSISGTAKVGKTLKAGKGTWLPAATKVTYQWKRNGKAIKGATKAAYKLKKADAGKKITVTVTASRSGYKKASKTSSAVGAAAYATKKPKLKSASAKVGKKLKVGKGKWAGKPKTYSYQWYRGKKKIKGATKATYKVTRADKGKAIRVKVIAKRKGFVNGSAYTAFTKKVR</sequence>
<dbReference type="Gene3D" id="2.60.40.2700">
    <property type="match status" value="2"/>
</dbReference>
<dbReference type="Proteomes" id="UP000315389">
    <property type="component" value="Unassembled WGS sequence"/>
</dbReference>